<protein>
    <submittedName>
        <fullName evidence="1">Uncharacterized protein</fullName>
    </submittedName>
</protein>
<dbReference type="Proteomes" id="UP001359559">
    <property type="component" value="Unassembled WGS sequence"/>
</dbReference>
<dbReference type="GO" id="GO:0003723">
    <property type="term" value="F:RNA binding"/>
    <property type="evidence" value="ECO:0007669"/>
    <property type="project" value="TreeGrafter"/>
</dbReference>
<proteinExistence type="predicted"/>
<dbReference type="EMBL" id="JAYKXN010000006">
    <property type="protein sequence ID" value="KAK7278298.1"/>
    <property type="molecule type" value="Genomic_DNA"/>
</dbReference>
<evidence type="ECO:0000313" key="2">
    <source>
        <dbReference type="Proteomes" id="UP001359559"/>
    </source>
</evidence>
<dbReference type="AlphaFoldDB" id="A0AAN9FUE9"/>
<keyword evidence="2" id="KW-1185">Reference proteome</keyword>
<evidence type="ECO:0000313" key="1">
    <source>
        <dbReference type="EMBL" id="KAK7278298.1"/>
    </source>
</evidence>
<reference evidence="1 2" key="1">
    <citation type="submission" date="2024-01" db="EMBL/GenBank/DDBJ databases">
        <title>The genomes of 5 underutilized Papilionoideae crops provide insights into root nodulation and disease resistance.</title>
        <authorList>
            <person name="Yuan L."/>
        </authorList>
    </citation>
    <scope>NUCLEOTIDE SEQUENCE [LARGE SCALE GENOMIC DNA]</scope>
    <source>
        <strain evidence="1">LY-2023</strain>
        <tissue evidence="1">Leaf</tissue>
    </source>
</reference>
<comment type="caution">
    <text evidence="1">The sequence shown here is derived from an EMBL/GenBank/DDBJ whole genome shotgun (WGS) entry which is preliminary data.</text>
</comment>
<accession>A0AAN9FUE9</accession>
<dbReference type="PANTHER" id="PTHR47073:SF2">
    <property type="entry name" value="PROTEIN ANTI-SILENCING 1"/>
    <property type="match status" value="1"/>
</dbReference>
<name>A0AAN9FUE9_CLITE</name>
<dbReference type="PANTHER" id="PTHR47073">
    <property type="entry name" value="PROTEIN ANTI-SILENCING 1"/>
    <property type="match status" value="1"/>
</dbReference>
<organism evidence="1 2">
    <name type="scientific">Clitoria ternatea</name>
    <name type="common">Butterfly pea</name>
    <dbReference type="NCBI Taxonomy" id="43366"/>
    <lineage>
        <taxon>Eukaryota</taxon>
        <taxon>Viridiplantae</taxon>
        <taxon>Streptophyta</taxon>
        <taxon>Embryophyta</taxon>
        <taxon>Tracheophyta</taxon>
        <taxon>Spermatophyta</taxon>
        <taxon>Magnoliopsida</taxon>
        <taxon>eudicotyledons</taxon>
        <taxon>Gunneridae</taxon>
        <taxon>Pentapetalae</taxon>
        <taxon>rosids</taxon>
        <taxon>fabids</taxon>
        <taxon>Fabales</taxon>
        <taxon>Fabaceae</taxon>
        <taxon>Papilionoideae</taxon>
        <taxon>50 kb inversion clade</taxon>
        <taxon>NPAAA clade</taxon>
        <taxon>indigoferoid/millettioid clade</taxon>
        <taxon>Phaseoleae</taxon>
        <taxon>Clitoria</taxon>
    </lineage>
</organism>
<gene>
    <name evidence="1" type="ORF">RJT34_23324</name>
</gene>
<sequence>MQKLVRLGSFDGNDRLSMALKLSWDENLRISDFDHASSFLVIILLSKWVFVPHPKDVIMDGLKESCTAKMIQKTAYSSPHSGQAFVIFRRKETAELVVRRLEEGSFLMSNGRYVLYST</sequence>